<dbReference type="PROSITE" id="PS50113">
    <property type="entry name" value="PAC"/>
    <property type="match status" value="1"/>
</dbReference>
<dbReference type="PANTHER" id="PTHR43304">
    <property type="entry name" value="PHYTOCHROME-LIKE PROTEIN CPH1"/>
    <property type="match status" value="1"/>
</dbReference>
<dbReference type="Gene3D" id="3.30.450.20">
    <property type="entry name" value="PAS domain"/>
    <property type="match status" value="2"/>
</dbReference>
<evidence type="ECO:0000259" key="7">
    <source>
        <dbReference type="PROSITE" id="PS50943"/>
    </source>
</evidence>
<comment type="caution">
    <text evidence="8">The sequence shown here is derived from an EMBL/GenBank/DDBJ whole genome shotgun (WGS) entry which is preliminary data.</text>
</comment>
<evidence type="ECO:0000256" key="4">
    <source>
        <dbReference type="ARBA" id="ARBA00022679"/>
    </source>
</evidence>
<keyword evidence="9" id="KW-1185">Reference proteome</keyword>
<keyword evidence="4" id="KW-0808">Transferase</keyword>
<keyword evidence="5" id="KW-0418">Kinase</keyword>
<protein>
    <recommendedName>
        <fullName evidence="2">histidine kinase</fullName>
        <ecNumber evidence="2">2.7.13.3</ecNumber>
    </recommendedName>
</protein>
<dbReference type="InterPro" id="IPR013655">
    <property type="entry name" value="PAS_fold_3"/>
</dbReference>
<dbReference type="CDD" id="cd00093">
    <property type="entry name" value="HTH_XRE"/>
    <property type="match status" value="1"/>
</dbReference>
<evidence type="ECO:0000256" key="2">
    <source>
        <dbReference type="ARBA" id="ARBA00012438"/>
    </source>
</evidence>
<dbReference type="RefSeq" id="WP_238238760.1">
    <property type="nucleotide sequence ID" value="NZ_BPQQ01000056.1"/>
</dbReference>
<dbReference type="CDD" id="cd00130">
    <property type="entry name" value="PAS"/>
    <property type="match status" value="1"/>
</dbReference>
<evidence type="ECO:0000259" key="6">
    <source>
        <dbReference type="PROSITE" id="PS50113"/>
    </source>
</evidence>
<sequence length="345" mass="37803">MHSIALPQTELSYSSPSFVRLLESHHLSGTWSWTFRTDEHVWSPGLLRLLGIDATAVAPSYALLTRLVHPEDAHILESPAQVKRDGIVGTHTVRFIRPDGTLRILTSRGEIYVDPDGRPRAAAGILLDVTDTERLAQAQREEQRRRRALFEQTQSWTHASLYASSRRVGSREILSLTGITQADFQADCTRVIAPDDRSRMTAHIRAMMEAGGPFEARKRLILADGAQGDFRFVYVPIRDEQGRIGSWATLASRLAGPKAAPLDQAVRDGLVQAVEGYHLRAARGLLGWSMNDLARASGLSLSTIRRMEDGAEGTARSRPAAVAALQSAGIGFLLVDGNTLAVAKR</sequence>
<name>A0ABQ4SGW2_9HYPH</name>
<evidence type="ECO:0000256" key="5">
    <source>
        <dbReference type="ARBA" id="ARBA00022777"/>
    </source>
</evidence>
<feature type="domain" description="PAC" evidence="6">
    <location>
        <begin position="89"/>
        <end position="141"/>
    </location>
</feature>
<dbReference type="EC" id="2.7.13.3" evidence="2"/>
<gene>
    <name evidence="8" type="ORF">GMJLKIPL_4409</name>
</gene>
<accession>A0ABQ4SGW2</accession>
<dbReference type="InterPro" id="IPR052162">
    <property type="entry name" value="Sensor_kinase/Photoreceptor"/>
</dbReference>
<evidence type="ECO:0000256" key="3">
    <source>
        <dbReference type="ARBA" id="ARBA00022553"/>
    </source>
</evidence>
<evidence type="ECO:0000313" key="8">
    <source>
        <dbReference type="EMBL" id="GJE02460.1"/>
    </source>
</evidence>
<reference evidence="8" key="1">
    <citation type="journal article" date="2021" name="Front. Microbiol.">
        <title>Comprehensive Comparative Genomics and Phenotyping of Methylobacterium Species.</title>
        <authorList>
            <person name="Alessa O."/>
            <person name="Ogura Y."/>
            <person name="Fujitani Y."/>
            <person name="Takami H."/>
            <person name="Hayashi T."/>
            <person name="Sahin N."/>
            <person name="Tani A."/>
        </authorList>
    </citation>
    <scope>NUCLEOTIDE SEQUENCE</scope>
    <source>
        <strain evidence="8">DSM 17168</strain>
    </source>
</reference>
<dbReference type="InterPro" id="IPR000014">
    <property type="entry name" value="PAS"/>
</dbReference>
<dbReference type="Proteomes" id="UP001055153">
    <property type="component" value="Unassembled WGS sequence"/>
</dbReference>
<dbReference type="PANTHER" id="PTHR43304:SF1">
    <property type="entry name" value="PAC DOMAIN-CONTAINING PROTEIN"/>
    <property type="match status" value="1"/>
</dbReference>
<dbReference type="InterPro" id="IPR010982">
    <property type="entry name" value="Lambda_DNA-bd_dom_sf"/>
</dbReference>
<dbReference type="PROSITE" id="PS50943">
    <property type="entry name" value="HTH_CROC1"/>
    <property type="match status" value="1"/>
</dbReference>
<keyword evidence="3" id="KW-0597">Phosphoprotein</keyword>
<dbReference type="Pfam" id="PF08447">
    <property type="entry name" value="PAS_3"/>
    <property type="match status" value="2"/>
</dbReference>
<comment type="catalytic activity">
    <reaction evidence="1">
        <text>ATP + protein L-histidine = ADP + protein N-phospho-L-histidine.</text>
        <dbReference type="EC" id="2.7.13.3"/>
    </reaction>
</comment>
<evidence type="ECO:0000256" key="1">
    <source>
        <dbReference type="ARBA" id="ARBA00000085"/>
    </source>
</evidence>
<dbReference type="EMBL" id="BPQQ01000056">
    <property type="protein sequence ID" value="GJE02460.1"/>
    <property type="molecule type" value="Genomic_DNA"/>
</dbReference>
<dbReference type="InterPro" id="IPR000700">
    <property type="entry name" value="PAS-assoc_C"/>
</dbReference>
<dbReference type="Gene3D" id="2.10.70.100">
    <property type="match status" value="1"/>
</dbReference>
<evidence type="ECO:0000313" key="9">
    <source>
        <dbReference type="Proteomes" id="UP001055153"/>
    </source>
</evidence>
<dbReference type="Gene3D" id="1.10.260.40">
    <property type="entry name" value="lambda repressor-like DNA-binding domains"/>
    <property type="match status" value="1"/>
</dbReference>
<organism evidence="8 9">
    <name type="scientific">Methylobacterium isbiliense</name>
    <dbReference type="NCBI Taxonomy" id="315478"/>
    <lineage>
        <taxon>Bacteria</taxon>
        <taxon>Pseudomonadati</taxon>
        <taxon>Pseudomonadota</taxon>
        <taxon>Alphaproteobacteria</taxon>
        <taxon>Hyphomicrobiales</taxon>
        <taxon>Methylobacteriaceae</taxon>
        <taxon>Methylobacterium</taxon>
    </lineage>
</organism>
<dbReference type="InterPro" id="IPR035965">
    <property type="entry name" value="PAS-like_dom_sf"/>
</dbReference>
<reference evidence="8" key="2">
    <citation type="submission" date="2021-08" db="EMBL/GenBank/DDBJ databases">
        <authorList>
            <person name="Tani A."/>
            <person name="Ola A."/>
            <person name="Ogura Y."/>
            <person name="Katsura K."/>
            <person name="Hayashi T."/>
        </authorList>
    </citation>
    <scope>NUCLEOTIDE SEQUENCE</scope>
    <source>
        <strain evidence="8">DSM 17168</strain>
    </source>
</reference>
<feature type="domain" description="HTH cro/C1-type" evidence="7">
    <location>
        <begin position="279"/>
        <end position="308"/>
    </location>
</feature>
<dbReference type="SUPFAM" id="SSF55785">
    <property type="entry name" value="PYP-like sensor domain (PAS domain)"/>
    <property type="match status" value="2"/>
</dbReference>
<dbReference type="SUPFAM" id="SSF47413">
    <property type="entry name" value="lambda repressor-like DNA-binding domains"/>
    <property type="match status" value="1"/>
</dbReference>
<proteinExistence type="predicted"/>
<dbReference type="Pfam" id="PF01381">
    <property type="entry name" value="HTH_3"/>
    <property type="match status" value="1"/>
</dbReference>
<dbReference type="InterPro" id="IPR001387">
    <property type="entry name" value="Cro/C1-type_HTH"/>
</dbReference>